<dbReference type="AlphaFoldDB" id="A0A1W1UQT8"/>
<keyword evidence="3" id="KW-1185">Reference proteome</keyword>
<gene>
    <name evidence="2" type="ORF">SAMN00790413_04436</name>
</gene>
<dbReference type="Proteomes" id="UP000192582">
    <property type="component" value="Unassembled WGS sequence"/>
</dbReference>
<protein>
    <submittedName>
        <fullName evidence="2">Uncharacterized protein</fullName>
    </submittedName>
</protein>
<evidence type="ECO:0000313" key="3">
    <source>
        <dbReference type="Proteomes" id="UP000192582"/>
    </source>
</evidence>
<feature type="region of interest" description="Disordered" evidence="1">
    <location>
        <begin position="44"/>
        <end position="64"/>
    </location>
</feature>
<dbReference type="EMBL" id="FWWU01000006">
    <property type="protein sequence ID" value="SMB83426.1"/>
    <property type="molecule type" value="Genomic_DNA"/>
</dbReference>
<name>A0A1W1UQT8_9DEIO</name>
<accession>A0A1W1UQT8</accession>
<organism evidence="2 3">
    <name type="scientific">Deinococcus hopiensis KR-140</name>
    <dbReference type="NCBI Taxonomy" id="695939"/>
    <lineage>
        <taxon>Bacteria</taxon>
        <taxon>Thermotogati</taxon>
        <taxon>Deinococcota</taxon>
        <taxon>Deinococci</taxon>
        <taxon>Deinococcales</taxon>
        <taxon>Deinococcaceae</taxon>
        <taxon>Deinococcus</taxon>
    </lineage>
</organism>
<proteinExistence type="predicted"/>
<reference evidence="2 3" key="1">
    <citation type="submission" date="2017-04" db="EMBL/GenBank/DDBJ databases">
        <authorList>
            <person name="Afonso C.L."/>
            <person name="Miller P.J."/>
            <person name="Scott M.A."/>
            <person name="Spackman E."/>
            <person name="Goraichik I."/>
            <person name="Dimitrov K.M."/>
            <person name="Suarez D.L."/>
            <person name="Swayne D.E."/>
        </authorList>
    </citation>
    <scope>NUCLEOTIDE SEQUENCE [LARGE SCALE GENOMIC DNA]</scope>
    <source>
        <strain evidence="2 3">KR-140</strain>
    </source>
</reference>
<evidence type="ECO:0000256" key="1">
    <source>
        <dbReference type="SAM" id="MobiDB-lite"/>
    </source>
</evidence>
<evidence type="ECO:0000313" key="2">
    <source>
        <dbReference type="EMBL" id="SMB83426.1"/>
    </source>
</evidence>
<sequence length="64" mass="7338">MANTALLLRDAVESLTHQLTLAAAREDAVCVILQSVKRFYGRHFPPQNFRQTPRRAHQEQIHGE</sequence>